<name>A0ABY6CSC8_9BACT</name>
<keyword evidence="1" id="KW-0489">Methyltransferase</keyword>
<dbReference type="EMBL" id="CP106679">
    <property type="protein sequence ID" value="UXP33425.1"/>
    <property type="molecule type" value="Genomic_DNA"/>
</dbReference>
<dbReference type="Proteomes" id="UP001065174">
    <property type="component" value="Chromosome"/>
</dbReference>
<dbReference type="SUPFAM" id="SSF53335">
    <property type="entry name" value="S-adenosyl-L-methionine-dependent methyltransferases"/>
    <property type="match status" value="1"/>
</dbReference>
<dbReference type="RefSeq" id="WP_262310854.1">
    <property type="nucleotide sequence ID" value="NZ_CP106679.1"/>
</dbReference>
<sequence>MYEKIDSCPSCNSKEFVNHLICDDYSLTGESFAIMKCSNCQLLLTNPRPSKQSIGKYYQFKDYISHTNKGTNLTNQIYKVVRNYTIRSKSKLLDRLADKKSILDIGCGTGQLLSYLQANDWKVTGIEPDELARKQAINEIGNHVHEELRDLPKGKYGIITMWHVLEHVHDINDTLQIIRNLLSKQSRLVIALPNSDSYDQRFYKKHWAAYDIPRHLYHFNQATIKELMKYNSFELVETLPMKFDSFYVSLLSEKYKNGKSNYIKSFFIGLLSNRWARKNNNNYSSLIYVFKKV</sequence>
<protein>
    <submittedName>
        <fullName evidence="1">Class I SAM-dependent methyltransferase</fullName>
    </submittedName>
</protein>
<reference evidence="1" key="1">
    <citation type="submission" date="2022-09" db="EMBL/GenBank/DDBJ databases">
        <title>Comparative genomics and taxonomic characterization of three novel marine species of genus Reichenbachiella exhibiting antioxidant and polysaccharide degradation activities.</title>
        <authorList>
            <person name="Muhammad N."/>
            <person name="Lee Y.-J."/>
            <person name="Ko J."/>
            <person name="Kim S.-G."/>
        </authorList>
    </citation>
    <scope>NUCLEOTIDE SEQUENCE</scope>
    <source>
        <strain evidence="1">BKB1-1</strain>
    </source>
</reference>
<dbReference type="GO" id="GO:0008168">
    <property type="term" value="F:methyltransferase activity"/>
    <property type="evidence" value="ECO:0007669"/>
    <property type="project" value="UniProtKB-KW"/>
</dbReference>
<keyword evidence="2" id="KW-1185">Reference proteome</keyword>
<keyword evidence="1" id="KW-0808">Transferase</keyword>
<dbReference type="Gene3D" id="3.40.50.150">
    <property type="entry name" value="Vaccinia Virus protein VP39"/>
    <property type="match status" value="1"/>
</dbReference>
<dbReference type="CDD" id="cd02440">
    <property type="entry name" value="AdoMet_MTases"/>
    <property type="match status" value="1"/>
</dbReference>
<dbReference type="GO" id="GO:0032259">
    <property type="term" value="P:methylation"/>
    <property type="evidence" value="ECO:0007669"/>
    <property type="project" value="UniProtKB-KW"/>
</dbReference>
<accession>A0ABY6CSC8</accession>
<dbReference type="PANTHER" id="PTHR43861">
    <property type="entry name" value="TRANS-ACONITATE 2-METHYLTRANSFERASE-RELATED"/>
    <property type="match status" value="1"/>
</dbReference>
<evidence type="ECO:0000313" key="1">
    <source>
        <dbReference type="EMBL" id="UXP33425.1"/>
    </source>
</evidence>
<dbReference type="Pfam" id="PF13489">
    <property type="entry name" value="Methyltransf_23"/>
    <property type="match status" value="1"/>
</dbReference>
<organism evidence="1 2">
    <name type="scientific">Reichenbachiella agarivorans</name>
    <dbReference type="NCBI Taxonomy" id="2979464"/>
    <lineage>
        <taxon>Bacteria</taxon>
        <taxon>Pseudomonadati</taxon>
        <taxon>Bacteroidota</taxon>
        <taxon>Cytophagia</taxon>
        <taxon>Cytophagales</taxon>
        <taxon>Reichenbachiellaceae</taxon>
        <taxon>Reichenbachiella</taxon>
    </lineage>
</organism>
<dbReference type="InterPro" id="IPR029063">
    <property type="entry name" value="SAM-dependent_MTases_sf"/>
</dbReference>
<gene>
    <name evidence="1" type="ORF">N6H18_05595</name>
</gene>
<evidence type="ECO:0000313" key="2">
    <source>
        <dbReference type="Proteomes" id="UP001065174"/>
    </source>
</evidence>
<proteinExistence type="predicted"/>
<dbReference type="PANTHER" id="PTHR43861:SF6">
    <property type="entry name" value="METHYLTRANSFERASE TYPE 11"/>
    <property type="match status" value="1"/>
</dbReference>